<accession>A0AB34IJJ2</accession>
<protein>
    <submittedName>
        <fullName evidence="1">Uncharacterized protein</fullName>
    </submittedName>
</protein>
<keyword evidence="2" id="KW-1185">Reference proteome</keyword>
<dbReference type="Proteomes" id="UP001515480">
    <property type="component" value="Unassembled WGS sequence"/>
</dbReference>
<comment type="caution">
    <text evidence="1">The sequence shown here is derived from an EMBL/GenBank/DDBJ whole genome shotgun (WGS) entry which is preliminary data.</text>
</comment>
<proteinExistence type="predicted"/>
<evidence type="ECO:0000313" key="1">
    <source>
        <dbReference type="EMBL" id="KAL1500389.1"/>
    </source>
</evidence>
<sequence>MPSTTEVVERQAATVRRSGHAAVSEKYRIALIGPVGGFDNAYYATIGTHDASALLLVRGDDTHVRLTHGSGRSAVRQATSAGDLVLSASAVRAPTLEVVDLWTTGLQRLRRKSAARGRARPPQQLLRHRGAGEGAGVTARCVGAYPAEMVAMWQVCLLCSVD</sequence>
<name>A0AB34IJJ2_PRYPA</name>
<dbReference type="AlphaFoldDB" id="A0AB34IJJ2"/>
<dbReference type="EMBL" id="JBGBPQ010000023">
    <property type="protein sequence ID" value="KAL1500389.1"/>
    <property type="molecule type" value="Genomic_DNA"/>
</dbReference>
<gene>
    <name evidence="1" type="ORF">AB1Y20_013046</name>
</gene>
<organism evidence="1 2">
    <name type="scientific">Prymnesium parvum</name>
    <name type="common">Toxic golden alga</name>
    <dbReference type="NCBI Taxonomy" id="97485"/>
    <lineage>
        <taxon>Eukaryota</taxon>
        <taxon>Haptista</taxon>
        <taxon>Haptophyta</taxon>
        <taxon>Prymnesiophyceae</taxon>
        <taxon>Prymnesiales</taxon>
        <taxon>Prymnesiaceae</taxon>
        <taxon>Prymnesium</taxon>
    </lineage>
</organism>
<evidence type="ECO:0000313" key="2">
    <source>
        <dbReference type="Proteomes" id="UP001515480"/>
    </source>
</evidence>
<reference evidence="1 2" key="1">
    <citation type="journal article" date="2024" name="Science">
        <title>Giant polyketide synthase enzymes in the biosynthesis of giant marine polyether toxins.</title>
        <authorList>
            <person name="Fallon T.R."/>
            <person name="Shende V.V."/>
            <person name="Wierzbicki I.H."/>
            <person name="Pendleton A.L."/>
            <person name="Watervoot N.F."/>
            <person name="Auber R.P."/>
            <person name="Gonzalez D.J."/>
            <person name="Wisecaver J.H."/>
            <person name="Moore B.S."/>
        </authorList>
    </citation>
    <scope>NUCLEOTIDE SEQUENCE [LARGE SCALE GENOMIC DNA]</scope>
    <source>
        <strain evidence="1 2">12B1</strain>
    </source>
</reference>